<organism evidence="1 2">
    <name type="scientific">Nostoc linckia z8</name>
    <dbReference type="NCBI Taxonomy" id="1628746"/>
    <lineage>
        <taxon>Bacteria</taxon>
        <taxon>Bacillati</taxon>
        <taxon>Cyanobacteriota</taxon>
        <taxon>Cyanophyceae</taxon>
        <taxon>Nostocales</taxon>
        <taxon>Nostocaceae</taxon>
        <taxon>Nostoc</taxon>
    </lineage>
</organism>
<sequence length="143" mass="14672">MAVKQKIGVELINTNINLTHNISVQCPLNSLCVDQPFFVADGSYLVTSISYVHSAAGNDASAVNLQITKDTGTAAPGAGTDLLTDSSNAGFNCKGTANTVQTGALVATEATRTLASGDRLSLDFAGTVTNLAGVVVTVSLRRI</sequence>
<protein>
    <submittedName>
        <fullName evidence="1">Uncharacterized protein</fullName>
    </submittedName>
</protein>
<dbReference type="Proteomes" id="UP000222310">
    <property type="component" value="Unassembled WGS sequence"/>
</dbReference>
<dbReference type="RefSeq" id="WP_099068868.1">
    <property type="nucleotide sequence ID" value="NZ_LAHD01000016.1"/>
</dbReference>
<dbReference type="AlphaFoldDB" id="A0A9Q5ZEK2"/>
<accession>A0A9Q5ZEK2</accession>
<gene>
    <name evidence="1" type="ORF">VF08_08265</name>
</gene>
<reference evidence="1 2" key="1">
    <citation type="submission" date="2015-02" db="EMBL/GenBank/DDBJ databases">
        <title>Nostoc linckia genome annotation.</title>
        <authorList>
            <person name="Zhou Z."/>
        </authorList>
    </citation>
    <scope>NUCLEOTIDE SEQUENCE [LARGE SCALE GENOMIC DNA]</scope>
    <source>
        <strain evidence="2">z8</strain>
    </source>
</reference>
<name>A0A9Q5ZEK2_NOSLI</name>
<dbReference type="EMBL" id="LAHD01000016">
    <property type="protein sequence ID" value="PHK05360.1"/>
    <property type="molecule type" value="Genomic_DNA"/>
</dbReference>
<dbReference type="GeneID" id="57095992"/>
<proteinExistence type="predicted"/>
<evidence type="ECO:0000313" key="1">
    <source>
        <dbReference type="EMBL" id="PHK05360.1"/>
    </source>
</evidence>
<evidence type="ECO:0000313" key="2">
    <source>
        <dbReference type="Proteomes" id="UP000222310"/>
    </source>
</evidence>
<comment type="caution">
    <text evidence="1">The sequence shown here is derived from an EMBL/GenBank/DDBJ whole genome shotgun (WGS) entry which is preliminary data.</text>
</comment>